<name>A0A9C5ZHZ9_9MUSC</name>
<protein>
    <submittedName>
        <fullName evidence="3">Peroxidasin homolog pxn-2-like</fullName>
    </submittedName>
</protein>
<evidence type="ECO:0000256" key="1">
    <source>
        <dbReference type="ARBA" id="ARBA00022559"/>
    </source>
</evidence>
<dbReference type="InterPro" id="IPR019791">
    <property type="entry name" value="Haem_peroxidase_animal"/>
</dbReference>
<dbReference type="InterPro" id="IPR037120">
    <property type="entry name" value="Haem_peroxidase_sf_animal"/>
</dbReference>
<reference evidence="3" key="1">
    <citation type="submission" date="2025-08" db="UniProtKB">
        <authorList>
            <consortium name="RefSeq"/>
        </authorList>
    </citation>
    <scope>IDENTIFICATION</scope>
    <source>
        <tissue evidence="3">Whole body pupa</tissue>
    </source>
</reference>
<dbReference type="InterPro" id="IPR010255">
    <property type="entry name" value="Haem_peroxidase_sf"/>
</dbReference>
<feature type="non-terminal residue" evidence="3">
    <location>
        <position position="254"/>
    </location>
</feature>
<dbReference type="GO" id="GO:0006979">
    <property type="term" value="P:response to oxidative stress"/>
    <property type="evidence" value="ECO:0007669"/>
    <property type="project" value="InterPro"/>
</dbReference>
<dbReference type="Pfam" id="PF03098">
    <property type="entry name" value="An_peroxidase"/>
    <property type="match status" value="1"/>
</dbReference>
<evidence type="ECO:0000313" key="2">
    <source>
        <dbReference type="Proteomes" id="UP000092443"/>
    </source>
</evidence>
<dbReference type="PANTHER" id="PTHR11475:SF141">
    <property type="entry name" value="CARDINAL"/>
    <property type="match status" value="1"/>
</dbReference>
<keyword evidence="1" id="KW-0560">Oxidoreductase</keyword>
<accession>A0A9C5ZHZ9</accession>
<dbReference type="GO" id="GO:0020037">
    <property type="term" value="F:heme binding"/>
    <property type="evidence" value="ECO:0007669"/>
    <property type="project" value="InterPro"/>
</dbReference>
<dbReference type="GO" id="GO:0004601">
    <property type="term" value="F:peroxidase activity"/>
    <property type="evidence" value="ECO:0007669"/>
    <property type="project" value="UniProtKB-KW"/>
</dbReference>
<dbReference type="RefSeq" id="XP_037896917.1">
    <property type="nucleotide sequence ID" value="XM_038040989.1"/>
</dbReference>
<proteinExistence type="predicted"/>
<dbReference type="KEGG" id="gfs:119642031"/>
<keyword evidence="2" id="KW-1185">Reference proteome</keyword>
<dbReference type="PANTHER" id="PTHR11475">
    <property type="entry name" value="OXIDASE/PEROXIDASE"/>
    <property type="match status" value="1"/>
</dbReference>
<evidence type="ECO:0000313" key="3">
    <source>
        <dbReference type="RefSeq" id="XP_037896917.1"/>
    </source>
</evidence>
<dbReference type="PROSITE" id="PS50292">
    <property type="entry name" value="PEROXIDASE_3"/>
    <property type="match status" value="1"/>
</dbReference>
<dbReference type="Proteomes" id="UP000092443">
    <property type="component" value="Unplaced"/>
</dbReference>
<sequence>MTRNNSTPEAIELHKMLFNPFSLWQLNGIDNALMGACNTSVQRVDRFFSIEVTEKLFEGFPDEHKPICGLDLVSLNIQRGRDHGLPAYPIYRKHCKLPPTDTWEQLAKAVDAESLESMKQIYSSPQEIDVYTGALSEPPVAGAIFGPLLVCLISDQFIRLKMGDSHWYERKMGPQKFTKDQLHEIYGTKLSQIVCRNGDDIKHIRKYVMEHRKDEPTDLIPCSDIPAFNFTPWNIDKQPKQLHTTQFILQSSNI</sequence>
<dbReference type="GeneID" id="119642031"/>
<dbReference type="SUPFAM" id="SSF48113">
    <property type="entry name" value="Heme-dependent peroxidases"/>
    <property type="match status" value="1"/>
</dbReference>
<organism evidence="2 3">
    <name type="scientific">Glossina fuscipes</name>
    <dbReference type="NCBI Taxonomy" id="7396"/>
    <lineage>
        <taxon>Eukaryota</taxon>
        <taxon>Metazoa</taxon>
        <taxon>Ecdysozoa</taxon>
        <taxon>Arthropoda</taxon>
        <taxon>Hexapoda</taxon>
        <taxon>Insecta</taxon>
        <taxon>Pterygota</taxon>
        <taxon>Neoptera</taxon>
        <taxon>Endopterygota</taxon>
        <taxon>Diptera</taxon>
        <taxon>Brachycera</taxon>
        <taxon>Muscomorpha</taxon>
        <taxon>Hippoboscoidea</taxon>
        <taxon>Glossinidae</taxon>
        <taxon>Glossina</taxon>
    </lineage>
</organism>
<gene>
    <name evidence="3" type="primary">LOC119642031</name>
</gene>
<dbReference type="Gene3D" id="1.10.640.10">
    <property type="entry name" value="Haem peroxidase domain superfamily, animal type"/>
    <property type="match status" value="1"/>
</dbReference>
<keyword evidence="1" id="KW-0575">Peroxidase</keyword>
<dbReference type="AlphaFoldDB" id="A0A9C5ZHZ9"/>